<accession>A0A5J6QK32</accession>
<dbReference type="KEGG" id="plal:FXN65_07790"/>
<organism evidence="2 3">
    <name type="scientific">Metapseudomonas lalkuanensis</name>
    <dbReference type="NCBI Taxonomy" id="2604832"/>
    <lineage>
        <taxon>Bacteria</taxon>
        <taxon>Pseudomonadati</taxon>
        <taxon>Pseudomonadota</taxon>
        <taxon>Gammaproteobacteria</taxon>
        <taxon>Pseudomonadales</taxon>
        <taxon>Pseudomonadaceae</taxon>
        <taxon>Metapseudomonas</taxon>
    </lineage>
</organism>
<dbReference type="Proteomes" id="UP000327179">
    <property type="component" value="Chromosome"/>
</dbReference>
<reference evidence="2 3" key="1">
    <citation type="submission" date="2019-08" db="EMBL/GenBank/DDBJ databases">
        <title>Whole-genome Sequencing of e-waste polymer degrading bacterium Pseudomonas sp. strain PE08.</title>
        <authorList>
            <person name="Kirdat K."/>
            <person name="Debbarma P."/>
            <person name="Narawade N."/>
            <person name="Suyal D."/>
            <person name="Thorat V."/>
            <person name="Shouche Y."/>
            <person name="Goel R."/>
            <person name="Yadav A."/>
        </authorList>
    </citation>
    <scope>NUCLEOTIDE SEQUENCE [LARGE SCALE GENOMIC DNA]</scope>
    <source>
        <strain evidence="2 3">PE08</strain>
    </source>
</reference>
<dbReference type="EMBL" id="CP043311">
    <property type="protein sequence ID" value="QEY61972.1"/>
    <property type="molecule type" value="Genomic_DNA"/>
</dbReference>
<feature type="transmembrane region" description="Helical" evidence="1">
    <location>
        <begin position="61"/>
        <end position="82"/>
    </location>
</feature>
<keyword evidence="1" id="KW-0812">Transmembrane</keyword>
<protein>
    <submittedName>
        <fullName evidence="2">Magnesium transporter</fullName>
    </submittedName>
</protein>
<feature type="transmembrane region" description="Helical" evidence="1">
    <location>
        <begin position="88"/>
        <end position="107"/>
    </location>
</feature>
<evidence type="ECO:0000256" key="1">
    <source>
        <dbReference type="SAM" id="Phobius"/>
    </source>
</evidence>
<keyword evidence="3" id="KW-1185">Reference proteome</keyword>
<keyword evidence="1" id="KW-1133">Transmembrane helix</keyword>
<name>A0A5J6QK32_9GAMM</name>
<proteinExistence type="predicted"/>
<evidence type="ECO:0000313" key="2">
    <source>
        <dbReference type="EMBL" id="QEY61972.1"/>
    </source>
</evidence>
<dbReference type="AlphaFoldDB" id="A0A5J6QK32"/>
<sequence length="184" mass="20786">MQRHYYISDNLKDLERVEDELEAQGIDHEQIHVLSERDADVEHYHLHDVSSVMKRDMVHSGMVGVGIGIALAALVMLVAWFSGWTGTAAGWIPFIFLAIALFGFSVWEGSLFGIQTPNAVVKRFQRTLEEGKHVFFVDVKPTQEAILASVVSHHPMLRTAGTGQATPDWAEGLQHRLHQWRKMM</sequence>
<dbReference type="RefSeq" id="WP_151132514.1">
    <property type="nucleotide sequence ID" value="NZ_CP043311.1"/>
</dbReference>
<evidence type="ECO:0000313" key="3">
    <source>
        <dbReference type="Proteomes" id="UP000327179"/>
    </source>
</evidence>
<gene>
    <name evidence="2" type="ORF">FXN65_07790</name>
</gene>
<keyword evidence="1" id="KW-0472">Membrane</keyword>